<dbReference type="Gramene" id="evm.model.04.2188">
    <property type="protein sequence ID" value="cds.evm.model.04.2188"/>
    <property type="gene ID" value="evm.TU.04.2188"/>
</dbReference>
<reference evidence="1 2" key="1">
    <citation type="submission" date="2018-11" db="EMBL/GenBank/DDBJ databases">
        <authorList>
            <person name="Grassa J C."/>
        </authorList>
    </citation>
    <scope>NUCLEOTIDE SEQUENCE [LARGE SCALE GENOMIC DNA]</scope>
</reference>
<dbReference type="EnsemblPlants" id="evm.model.04.2204">
    <property type="protein sequence ID" value="cds.evm.model.04.2204"/>
    <property type="gene ID" value="evm.TU.04.2204"/>
</dbReference>
<dbReference type="OMA" id="QMRNSAD"/>
<accession>A0A803PFY1</accession>
<accession>A0A803PG00</accession>
<sequence length="170" mass="17935">MSSAQPSVSCYSAGEGPYVAPPPVGYPTMDASAVAQPQNRVETNSKDGLSKASCAAKCCIACENAKGLLEQVAESVKGLIQYLLELGWEAITTGISMSFDVVKEGVFGSVSVVLSSVLGLMEQTRNSFESLVKDVPELVEGFSEMASTIVSDSWNNCIDAFGYVKDQISS</sequence>
<keyword evidence="2" id="KW-1185">Reference proteome</keyword>
<dbReference type="Proteomes" id="UP000596661">
    <property type="component" value="Chromosome 4"/>
</dbReference>
<dbReference type="AlphaFoldDB" id="A0A803PG00"/>
<protein>
    <submittedName>
        <fullName evidence="1">Uncharacterized protein</fullName>
    </submittedName>
</protein>
<name>A0A803PG00_CANSA</name>
<evidence type="ECO:0000313" key="1">
    <source>
        <dbReference type="EnsemblPlants" id="cds.evm.model.04.2204"/>
    </source>
</evidence>
<evidence type="ECO:0000313" key="2">
    <source>
        <dbReference type="Proteomes" id="UP000596661"/>
    </source>
</evidence>
<dbReference type="EMBL" id="UZAU01000406">
    <property type="status" value="NOT_ANNOTATED_CDS"/>
    <property type="molecule type" value="Genomic_DNA"/>
</dbReference>
<reference evidence="1" key="2">
    <citation type="submission" date="2021-03" db="UniProtKB">
        <authorList>
            <consortium name="EnsemblPlants"/>
        </authorList>
    </citation>
    <scope>IDENTIFICATION</scope>
</reference>
<dbReference type="Gramene" id="evm.model.04.2204">
    <property type="protein sequence ID" value="cds.evm.model.04.2204"/>
    <property type="gene ID" value="evm.TU.04.2204"/>
</dbReference>
<dbReference type="EnsemblPlants" id="evm.model.04.2188">
    <property type="protein sequence ID" value="cds.evm.model.04.2188"/>
    <property type="gene ID" value="evm.TU.04.2188"/>
</dbReference>
<organism evidence="1 2">
    <name type="scientific">Cannabis sativa</name>
    <name type="common">Hemp</name>
    <name type="synonym">Marijuana</name>
    <dbReference type="NCBI Taxonomy" id="3483"/>
    <lineage>
        <taxon>Eukaryota</taxon>
        <taxon>Viridiplantae</taxon>
        <taxon>Streptophyta</taxon>
        <taxon>Embryophyta</taxon>
        <taxon>Tracheophyta</taxon>
        <taxon>Spermatophyta</taxon>
        <taxon>Magnoliopsida</taxon>
        <taxon>eudicotyledons</taxon>
        <taxon>Gunneridae</taxon>
        <taxon>Pentapetalae</taxon>
        <taxon>rosids</taxon>
        <taxon>fabids</taxon>
        <taxon>Rosales</taxon>
        <taxon>Cannabaceae</taxon>
        <taxon>Cannabis</taxon>
    </lineage>
</organism>
<proteinExistence type="predicted"/>